<evidence type="ECO:0000313" key="1">
    <source>
        <dbReference type="EMBL" id="KAG2304403.1"/>
    </source>
</evidence>
<name>A0A8X7SBN9_BRACI</name>
<dbReference type="AlphaFoldDB" id="A0A8X7SBN9"/>
<keyword evidence="2" id="KW-1185">Reference proteome</keyword>
<evidence type="ECO:0000313" key="2">
    <source>
        <dbReference type="Proteomes" id="UP000886595"/>
    </source>
</evidence>
<sequence length="104" mass="11973">MLWAVEGMRSTRQKNITFEANFELAREVFLYPDSFLWLGNLSSTILALLGDLESWRFAHVNMSRNIPATRIADSVTRDNRTQSYVARGGPQWLSQTLNDEKRHG</sequence>
<proteinExistence type="predicted"/>
<dbReference type="EMBL" id="JAAMPC010000007">
    <property type="protein sequence ID" value="KAG2304403.1"/>
    <property type="molecule type" value="Genomic_DNA"/>
</dbReference>
<gene>
    <name evidence="1" type="ORF">Bca52824_033054</name>
</gene>
<comment type="caution">
    <text evidence="1">The sequence shown here is derived from an EMBL/GenBank/DDBJ whole genome shotgun (WGS) entry which is preliminary data.</text>
</comment>
<dbReference type="Proteomes" id="UP000886595">
    <property type="component" value="Unassembled WGS sequence"/>
</dbReference>
<accession>A0A8X7SBN9</accession>
<reference evidence="1 2" key="1">
    <citation type="submission" date="2020-02" db="EMBL/GenBank/DDBJ databases">
        <authorList>
            <person name="Ma Q."/>
            <person name="Huang Y."/>
            <person name="Song X."/>
            <person name="Pei D."/>
        </authorList>
    </citation>
    <scope>NUCLEOTIDE SEQUENCE [LARGE SCALE GENOMIC DNA]</scope>
    <source>
        <strain evidence="1">Sxm20200214</strain>
        <tissue evidence="1">Leaf</tissue>
    </source>
</reference>
<protein>
    <submittedName>
        <fullName evidence="1">Uncharacterized protein</fullName>
    </submittedName>
</protein>
<organism evidence="1 2">
    <name type="scientific">Brassica carinata</name>
    <name type="common">Ethiopian mustard</name>
    <name type="synonym">Abyssinian cabbage</name>
    <dbReference type="NCBI Taxonomy" id="52824"/>
    <lineage>
        <taxon>Eukaryota</taxon>
        <taxon>Viridiplantae</taxon>
        <taxon>Streptophyta</taxon>
        <taxon>Embryophyta</taxon>
        <taxon>Tracheophyta</taxon>
        <taxon>Spermatophyta</taxon>
        <taxon>Magnoliopsida</taxon>
        <taxon>eudicotyledons</taxon>
        <taxon>Gunneridae</taxon>
        <taxon>Pentapetalae</taxon>
        <taxon>rosids</taxon>
        <taxon>malvids</taxon>
        <taxon>Brassicales</taxon>
        <taxon>Brassicaceae</taxon>
        <taxon>Brassiceae</taxon>
        <taxon>Brassica</taxon>
    </lineage>
</organism>